<dbReference type="Proteomes" id="UP000054047">
    <property type="component" value="Unassembled WGS sequence"/>
</dbReference>
<evidence type="ECO:0000313" key="2">
    <source>
        <dbReference type="Proteomes" id="UP000054047"/>
    </source>
</evidence>
<protein>
    <submittedName>
        <fullName evidence="1">Uncharacterized protein</fullName>
    </submittedName>
</protein>
<keyword evidence="2" id="KW-1185">Reference proteome</keyword>
<gene>
    <name evidence="1" type="ORF">ANCDUO_07715</name>
</gene>
<accession>A0A0C2GLA5</accession>
<sequence length="84" mass="9707">MFRKCQVFCSMLAGIAAVIEIRYSIDLNHLDWSEKWSWAASQNHPELEAARLVRKGSFSQYFGACKKCSSTIRQRCKQFNKDEG</sequence>
<reference evidence="1 2" key="1">
    <citation type="submission" date="2013-12" db="EMBL/GenBank/DDBJ databases">
        <title>Draft genome of the parsitic nematode Ancylostoma duodenale.</title>
        <authorList>
            <person name="Mitreva M."/>
        </authorList>
    </citation>
    <scope>NUCLEOTIDE SEQUENCE [LARGE SCALE GENOMIC DNA]</scope>
    <source>
        <strain evidence="1 2">Zhejiang</strain>
    </source>
</reference>
<organism evidence="1 2">
    <name type="scientific">Ancylostoma duodenale</name>
    <dbReference type="NCBI Taxonomy" id="51022"/>
    <lineage>
        <taxon>Eukaryota</taxon>
        <taxon>Metazoa</taxon>
        <taxon>Ecdysozoa</taxon>
        <taxon>Nematoda</taxon>
        <taxon>Chromadorea</taxon>
        <taxon>Rhabditida</taxon>
        <taxon>Rhabditina</taxon>
        <taxon>Rhabditomorpha</taxon>
        <taxon>Strongyloidea</taxon>
        <taxon>Ancylostomatidae</taxon>
        <taxon>Ancylostomatinae</taxon>
        <taxon>Ancylostoma</taxon>
    </lineage>
</organism>
<dbReference type="AlphaFoldDB" id="A0A0C2GLA5"/>
<evidence type="ECO:0000313" key="1">
    <source>
        <dbReference type="EMBL" id="KIH62005.1"/>
    </source>
</evidence>
<dbReference type="OrthoDB" id="5867767at2759"/>
<name>A0A0C2GLA5_9BILA</name>
<proteinExistence type="predicted"/>
<dbReference type="EMBL" id="KN729661">
    <property type="protein sequence ID" value="KIH62005.1"/>
    <property type="molecule type" value="Genomic_DNA"/>
</dbReference>